<evidence type="ECO:0000259" key="16">
    <source>
        <dbReference type="PROSITE" id="PS50109"/>
    </source>
</evidence>
<evidence type="ECO:0000256" key="8">
    <source>
        <dbReference type="ARBA" id="ARBA00022741"/>
    </source>
</evidence>
<evidence type="ECO:0000256" key="1">
    <source>
        <dbReference type="ARBA" id="ARBA00000085"/>
    </source>
</evidence>
<feature type="domain" description="HAMP" evidence="17">
    <location>
        <begin position="183"/>
        <end position="234"/>
    </location>
</feature>
<dbReference type="AlphaFoldDB" id="A0A4U8Q980"/>
<dbReference type="InterPro" id="IPR036890">
    <property type="entry name" value="HATPase_C_sf"/>
</dbReference>
<evidence type="ECO:0000256" key="11">
    <source>
        <dbReference type="ARBA" id="ARBA00022989"/>
    </source>
</evidence>
<dbReference type="RefSeq" id="WP_138002182.1">
    <property type="nucleotide sequence ID" value="NZ_QGQD01000036.1"/>
</dbReference>
<keyword evidence="11 15" id="KW-1133">Transmembrane helix</keyword>
<evidence type="ECO:0000256" key="10">
    <source>
        <dbReference type="ARBA" id="ARBA00022840"/>
    </source>
</evidence>
<dbReference type="GO" id="GO:0005886">
    <property type="term" value="C:plasma membrane"/>
    <property type="evidence" value="ECO:0007669"/>
    <property type="project" value="UniProtKB-SubCell"/>
</dbReference>
<dbReference type="Pfam" id="PF00672">
    <property type="entry name" value="HAMP"/>
    <property type="match status" value="1"/>
</dbReference>
<keyword evidence="9 18" id="KW-0418">Kinase</keyword>
<dbReference type="InterPro" id="IPR050398">
    <property type="entry name" value="HssS/ArlS-like"/>
</dbReference>
<evidence type="ECO:0000256" key="5">
    <source>
        <dbReference type="ARBA" id="ARBA00022553"/>
    </source>
</evidence>
<dbReference type="GO" id="GO:0000155">
    <property type="term" value="F:phosphorelay sensor kinase activity"/>
    <property type="evidence" value="ECO:0007669"/>
    <property type="project" value="InterPro"/>
</dbReference>
<evidence type="ECO:0000256" key="15">
    <source>
        <dbReference type="SAM" id="Phobius"/>
    </source>
</evidence>
<evidence type="ECO:0000313" key="18">
    <source>
        <dbReference type="EMBL" id="TLD01552.1"/>
    </source>
</evidence>
<dbReference type="SMART" id="SM00388">
    <property type="entry name" value="HisKA"/>
    <property type="match status" value="1"/>
</dbReference>
<dbReference type="InterPro" id="IPR003594">
    <property type="entry name" value="HATPase_dom"/>
</dbReference>
<reference evidence="18 19" key="1">
    <citation type="journal article" date="2019" name="Anaerobe">
        <title>Detection of Robinsoniella peoriensis in multiple bone samples of a trauma patient.</title>
        <authorList>
            <person name="Schrottner P."/>
            <person name="Hartwich K."/>
            <person name="Bunk B."/>
            <person name="Schober I."/>
            <person name="Helbig S."/>
            <person name="Rudolph W.W."/>
            <person name="Gunzer F."/>
        </authorList>
    </citation>
    <scope>NUCLEOTIDE SEQUENCE [LARGE SCALE GENOMIC DNA]</scope>
    <source>
        <strain evidence="18 19">DSM 106044</strain>
    </source>
</reference>
<gene>
    <name evidence="18" type="primary">cssS_2</name>
    <name evidence="18" type="ORF">DSM106044_01531</name>
</gene>
<keyword evidence="4" id="KW-1003">Cell membrane</keyword>
<evidence type="ECO:0000259" key="17">
    <source>
        <dbReference type="PROSITE" id="PS50885"/>
    </source>
</evidence>
<dbReference type="CDD" id="cd06225">
    <property type="entry name" value="HAMP"/>
    <property type="match status" value="1"/>
</dbReference>
<evidence type="ECO:0000256" key="6">
    <source>
        <dbReference type="ARBA" id="ARBA00022679"/>
    </source>
</evidence>
<evidence type="ECO:0000256" key="14">
    <source>
        <dbReference type="SAM" id="Coils"/>
    </source>
</evidence>
<keyword evidence="19" id="KW-1185">Reference proteome</keyword>
<evidence type="ECO:0000256" key="12">
    <source>
        <dbReference type="ARBA" id="ARBA00023012"/>
    </source>
</evidence>
<dbReference type="CDD" id="cd00082">
    <property type="entry name" value="HisKA"/>
    <property type="match status" value="1"/>
</dbReference>
<keyword evidence="14" id="KW-0175">Coiled coil</keyword>
<keyword evidence="10" id="KW-0067">ATP-binding</keyword>
<organism evidence="18 19">
    <name type="scientific">Robinsoniella peoriensis</name>
    <dbReference type="NCBI Taxonomy" id="180332"/>
    <lineage>
        <taxon>Bacteria</taxon>
        <taxon>Bacillati</taxon>
        <taxon>Bacillota</taxon>
        <taxon>Clostridia</taxon>
        <taxon>Lachnospirales</taxon>
        <taxon>Lachnospiraceae</taxon>
        <taxon>Robinsoniella</taxon>
    </lineage>
</organism>
<dbReference type="PROSITE" id="PS50109">
    <property type="entry name" value="HIS_KIN"/>
    <property type="match status" value="1"/>
</dbReference>
<dbReference type="SUPFAM" id="SSF47384">
    <property type="entry name" value="Homodimeric domain of signal transducing histidine kinase"/>
    <property type="match status" value="1"/>
</dbReference>
<keyword evidence="6 18" id="KW-0808">Transferase</keyword>
<dbReference type="SMART" id="SM00304">
    <property type="entry name" value="HAMP"/>
    <property type="match status" value="1"/>
</dbReference>
<comment type="catalytic activity">
    <reaction evidence="1">
        <text>ATP + protein L-histidine = ADP + protein N-phospho-L-histidine.</text>
        <dbReference type="EC" id="2.7.13.3"/>
    </reaction>
</comment>
<dbReference type="InterPro" id="IPR003660">
    <property type="entry name" value="HAMP_dom"/>
</dbReference>
<dbReference type="STRING" id="180332.GCA_000797495_04754"/>
<dbReference type="Pfam" id="PF02518">
    <property type="entry name" value="HATPase_c"/>
    <property type="match status" value="1"/>
</dbReference>
<dbReference type="PROSITE" id="PS50885">
    <property type="entry name" value="HAMP"/>
    <property type="match status" value="1"/>
</dbReference>
<dbReference type="EMBL" id="QGQD01000036">
    <property type="protein sequence ID" value="TLD01552.1"/>
    <property type="molecule type" value="Genomic_DNA"/>
</dbReference>
<dbReference type="SMART" id="SM00387">
    <property type="entry name" value="HATPase_c"/>
    <property type="match status" value="1"/>
</dbReference>
<keyword evidence="5" id="KW-0597">Phosphoprotein</keyword>
<sequence length="453" mass="51199" precursor="true">MSKLAKKFLLSISAVLIVVVLISVVVNSQFIGRYYIYERKSEINEICNTLMQNAESLDEAIAALEESRDVVIARVDNTSDIDVLNERLRNAFLDKGLGLDRYWLWDQDYLNTMANGRQLRIYNQSKLHYSILVEYLNLEETFAGVAIIIPNISEIVSLINGITLCIFLAAVIIMMILIYFLVKKITTPLSEISALTKDISNQNFSQIEIRTNDELEDLACSINDMSCKLKESQEALIEKNRQMEALLGNVSHDLKTPVALIKAYTCGIKDGIDDGTFLDTVIRQNEKMERLIEGLLDLSRIRQKDYPKESVEISSMLTGMIEEYQLELENKQLTLQADILPDVVITASLEGITAIFSNLISNAVKYTSNSRINIRLYEEYGRIIFQTSNGVAHNHNILLERIWDPFYVAEKSRNKELSGTGLGLSIVSAAAQKQGFAYNCQIDDGVITFTIRF</sequence>
<comment type="caution">
    <text evidence="18">The sequence shown here is derived from an EMBL/GenBank/DDBJ whole genome shotgun (WGS) entry which is preliminary data.</text>
</comment>
<dbReference type="Gene3D" id="6.10.340.10">
    <property type="match status" value="1"/>
</dbReference>
<keyword evidence="12" id="KW-0902">Two-component regulatory system</keyword>
<dbReference type="SUPFAM" id="SSF55874">
    <property type="entry name" value="ATPase domain of HSP90 chaperone/DNA topoisomerase II/histidine kinase"/>
    <property type="match status" value="1"/>
</dbReference>
<evidence type="ECO:0000256" key="4">
    <source>
        <dbReference type="ARBA" id="ARBA00022475"/>
    </source>
</evidence>
<dbReference type="InterPro" id="IPR003661">
    <property type="entry name" value="HisK_dim/P_dom"/>
</dbReference>
<proteinExistence type="predicted"/>
<evidence type="ECO:0000256" key="9">
    <source>
        <dbReference type="ARBA" id="ARBA00022777"/>
    </source>
</evidence>
<accession>A0A4U8Q980</accession>
<dbReference type="EC" id="2.7.13.3" evidence="3"/>
<dbReference type="Gene3D" id="3.30.565.10">
    <property type="entry name" value="Histidine kinase-like ATPase, C-terminal domain"/>
    <property type="match status" value="1"/>
</dbReference>
<comment type="subcellular location">
    <subcellularLocation>
        <location evidence="2">Cell membrane</location>
        <topology evidence="2">Multi-pass membrane protein</topology>
    </subcellularLocation>
</comment>
<dbReference type="Proteomes" id="UP000306509">
    <property type="component" value="Unassembled WGS sequence"/>
</dbReference>
<dbReference type="PANTHER" id="PTHR45528:SF1">
    <property type="entry name" value="SENSOR HISTIDINE KINASE CPXA"/>
    <property type="match status" value="1"/>
</dbReference>
<feature type="coiled-coil region" evidence="14">
    <location>
        <begin position="222"/>
        <end position="249"/>
    </location>
</feature>
<dbReference type="Gene3D" id="1.10.287.130">
    <property type="match status" value="1"/>
</dbReference>
<keyword evidence="8" id="KW-0547">Nucleotide-binding</keyword>
<evidence type="ECO:0000256" key="2">
    <source>
        <dbReference type="ARBA" id="ARBA00004651"/>
    </source>
</evidence>
<evidence type="ECO:0000256" key="7">
    <source>
        <dbReference type="ARBA" id="ARBA00022692"/>
    </source>
</evidence>
<dbReference type="GO" id="GO:0005524">
    <property type="term" value="F:ATP binding"/>
    <property type="evidence" value="ECO:0007669"/>
    <property type="project" value="UniProtKB-KW"/>
</dbReference>
<evidence type="ECO:0000313" key="19">
    <source>
        <dbReference type="Proteomes" id="UP000306509"/>
    </source>
</evidence>
<evidence type="ECO:0000256" key="13">
    <source>
        <dbReference type="ARBA" id="ARBA00023136"/>
    </source>
</evidence>
<name>A0A4U8Q980_9FIRM</name>
<keyword evidence="13 15" id="KW-0472">Membrane</keyword>
<protein>
    <recommendedName>
        <fullName evidence="3">histidine kinase</fullName>
        <ecNumber evidence="3">2.7.13.3</ecNumber>
    </recommendedName>
</protein>
<dbReference type="Pfam" id="PF00512">
    <property type="entry name" value="HisKA"/>
    <property type="match status" value="1"/>
</dbReference>
<evidence type="ECO:0000256" key="3">
    <source>
        <dbReference type="ARBA" id="ARBA00012438"/>
    </source>
</evidence>
<dbReference type="InterPro" id="IPR036097">
    <property type="entry name" value="HisK_dim/P_sf"/>
</dbReference>
<dbReference type="PANTHER" id="PTHR45528">
    <property type="entry name" value="SENSOR HISTIDINE KINASE CPXA"/>
    <property type="match status" value="1"/>
</dbReference>
<dbReference type="SUPFAM" id="SSF158472">
    <property type="entry name" value="HAMP domain-like"/>
    <property type="match status" value="1"/>
</dbReference>
<dbReference type="InterPro" id="IPR005467">
    <property type="entry name" value="His_kinase_dom"/>
</dbReference>
<feature type="domain" description="Histidine kinase" evidence="16">
    <location>
        <begin position="249"/>
        <end position="453"/>
    </location>
</feature>
<feature type="transmembrane region" description="Helical" evidence="15">
    <location>
        <begin position="158"/>
        <end position="182"/>
    </location>
</feature>
<keyword evidence="7 15" id="KW-0812">Transmembrane</keyword>